<dbReference type="PANTHER" id="PTHR13620:SF59">
    <property type="entry name" value="POLYNUCLEOTIDYL TRANSFERASE, RIBONUCLEASE H-LIKE SUPERFAMILY PROTEIN"/>
    <property type="match status" value="1"/>
</dbReference>
<reference evidence="3" key="1">
    <citation type="submission" date="2023-10" db="EMBL/GenBank/DDBJ databases">
        <title>Chromosome-level genome of the transformable northern wattle, Acacia crassicarpa.</title>
        <authorList>
            <person name="Massaro I."/>
            <person name="Sinha N.R."/>
            <person name="Poethig S."/>
            <person name="Leichty A.R."/>
        </authorList>
    </citation>
    <scope>NUCLEOTIDE SEQUENCE</scope>
    <source>
        <strain evidence="3">Acra3RX</strain>
        <tissue evidence="3">Leaf</tissue>
    </source>
</reference>
<keyword evidence="1" id="KW-0540">Nuclease</keyword>
<accession>A0AAE1IXA8</accession>
<evidence type="ECO:0000313" key="3">
    <source>
        <dbReference type="EMBL" id="KAK4257879.1"/>
    </source>
</evidence>
<dbReference type="Proteomes" id="UP001293593">
    <property type="component" value="Unassembled WGS sequence"/>
</dbReference>
<dbReference type="GO" id="GO:0005634">
    <property type="term" value="C:nucleus"/>
    <property type="evidence" value="ECO:0007669"/>
    <property type="project" value="TreeGrafter"/>
</dbReference>
<comment type="caution">
    <text evidence="3">The sequence shown here is derived from an EMBL/GenBank/DDBJ whole genome shotgun (WGS) entry which is preliminary data.</text>
</comment>
<dbReference type="PANTHER" id="PTHR13620">
    <property type="entry name" value="3-5 EXONUCLEASE"/>
    <property type="match status" value="1"/>
</dbReference>
<dbReference type="GO" id="GO:0003676">
    <property type="term" value="F:nucleic acid binding"/>
    <property type="evidence" value="ECO:0007669"/>
    <property type="project" value="InterPro"/>
</dbReference>
<dbReference type="Gene3D" id="3.30.420.10">
    <property type="entry name" value="Ribonuclease H-like superfamily/Ribonuclease H"/>
    <property type="match status" value="1"/>
</dbReference>
<keyword evidence="2" id="KW-0378">Hydrolase</keyword>
<organism evidence="3 4">
    <name type="scientific">Acacia crassicarpa</name>
    <name type="common">northern wattle</name>
    <dbReference type="NCBI Taxonomy" id="499986"/>
    <lineage>
        <taxon>Eukaryota</taxon>
        <taxon>Viridiplantae</taxon>
        <taxon>Streptophyta</taxon>
        <taxon>Embryophyta</taxon>
        <taxon>Tracheophyta</taxon>
        <taxon>Spermatophyta</taxon>
        <taxon>Magnoliopsida</taxon>
        <taxon>eudicotyledons</taxon>
        <taxon>Gunneridae</taxon>
        <taxon>Pentapetalae</taxon>
        <taxon>rosids</taxon>
        <taxon>fabids</taxon>
        <taxon>Fabales</taxon>
        <taxon>Fabaceae</taxon>
        <taxon>Caesalpinioideae</taxon>
        <taxon>mimosoid clade</taxon>
        <taxon>Acacieae</taxon>
        <taxon>Acacia</taxon>
    </lineage>
</organism>
<dbReference type="GO" id="GO:0005737">
    <property type="term" value="C:cytoplasm"/>
    <property type="evidence" value="ECO:0007669"/>
    <property type="project" value="TreeGrafter"/>
</dbReference>
<keyword evidence="4" id="KW-1185">Reference proteome</keyword>
<dbReference type="InterPro" id="IPR051132">
    <property type="entry name" value="3-5_Exonuclease_domain"/>
</dbReference>
<dbReference type="EMBL" id="JAWXYG010000012">
    <property type="protein sequence ID" value="KAK4257879.1"/>
    <property type="molecule type" value="Genomic_DNA"/>
</dbReference>
<proteinExistence type="predicted"/>
<gene>
    <name evidence="3" type="ORF">QN277_007410</name>
</gene>
<dbReference type="GO" id="GO:0008408">
    <property type="term" value="F:3'-5' exonuclease activity"/>
    <property type="evidence" value="ECO:0007669"/>
    <property type="project" value="TreeGrafter"/>
</dbReference>
<name>A0AAE1IXA8_9FABA</name>
<dbReference type="AlphaFoldDB" id="A0AAE1IXA8"/>
<protein>
    <submittedName>
        <fullName evidence="3">Uncharacterized protein</fullName>
    </submittedName>
</protein>
<evidence type="ECO:0000256" key="2">
    <source>
        <dbReference type="ARBA" id="ARBA00022801"/>
    </source>
</evidence>
<dbReference type="InterPro" id="IPR036397">
    <property type="entry name" value="RNaseH_sf"/>
</dbReference>
<evidence type="ECO:0000313" key="4">
    <source>
        <dbReference type="Proteomes" id="UP001293593"/>
    </source>
</evidence>
<evidence type="ECO:0000256" key="1">
    <source>
        <dbReference type="ARBA" id="ARBA00022722"/>
    </source>
</evidence>
<dbReference type="InterPro" id="IPR012337">
    <property type="entry name" value="RNaseH-like_sf"/>
</dbReference>
<sequence>MEFIIVESNFAPPNQRRFMVIFDGTGIFVTVTHTADVVEHWITMANNLRGEFPGRFIVGLGVQWNPGGRDPPADTLQLCVGSRCLVYQLSNSPNVPGSLRQFLLNPLNIFVGLWNHRDRWKLWISGHRLQMLRDPRDMRNYVEGYLGIPGVPISQEICMSDWRDEYLSLEHVLEVTLDAYFARVIGRNIGA</sequence>
<dbReference type="SUPFAM" id="SSF53098">
    <property type="entry name" value="Ribonuclease H-like"/>
    <property type="match status" value="1"/>
</dbReference>